<proteinExistence type="predicted"/>
<name>A0AAV2VNN4_9VIBR</name>
<gene>
    <name evidence="1" type="ORF">VIBNISOn1_1690005</name>
</gene>
<dbReference type="EMBL" id="CAOF01000078">
    <property type="protein sequence ID" value="CCO46160.1"/>
    <property type="molecule type" value="Genomic_DNA"/>
</dbReference>
<organism evidence="1 2">
    <name type="scientific">Vibrio nigripulchritudo SOn1</name>
    <dbReference type="NCBI Taxonomy" id="1238450"/>
    <lineage>
        <taxon>Bacteria</taxon>
        <taxon>Pseudomonadati</taxon>
        <taxon>Pseudomonadota</taxon>
        <taxon>Gammaproteobacteria</taxon>
        <taxon>Vibrionales</taxon>
        <taxon>Vibrionaceae</taxon>
        <taxon>Vibrio</taxon>
    </lineage>
</organism>
<evidence type="ECO:0000313" key="2">
    <source>
        <dbReference type="Proteomes" id="UP000018211"/>
    </source>
</evidence>
<protein>
    <submittedName>
        <fullName evidence="1">Uncharacterized protein</fullName>
    </submittedName>
</protein>
<evidence type="ECO:0000313" key="1">
    <source>
        <dbReference type="EMBL" id="CCO46160.1"/>
    </source>
</evidence>
<comment type="caution">
    <text evidence="1">The sequence shown here is derived from an EMBL/GenBank/DDBJ whole genome shotgun (WGS) entry which is preliminary data.</text>
</comment>
<dbReference type="RefSeq" id="WP_022611384.1">
    <property type="nucleotide sequence ID" value="NZ_LK391965.1"/>
</dbReference>
<reference evidence="1 2" key="1">
    <citation type="journal article" date="2013" name="ISME J.">
        <title>Comparative genomics of pathogenic lineages of Vibrio nigripulchritudo identifies virulence-associated traits.</title>
        <authorList>
            <person name="Goudenege D."/>
            <person name="Labreuche Y."/>
            <person name="Krin E."/>
            <person name="Ansquer D."/>
            <person name="Mangenot S."/>
            <person name="Calteau A."/>
            <person name="Medigue C."/>
            <person name="Mazel D."/>
            <person name="Polz M.F."/>
            <person name="Le Roux F."/>
        </authorList>
    </citation>
    <scope>NUCLEOTIDE SEQUENCE [LARGE SCALE GENOMIC DNA]</scope>
    <source>
        <strain evidence="1 2">SOn1</strain>
    </source>
</reference>
<dbReference type="AlphaFoldDB" id="A0AAV2VNN4"/>
<sequence length="193" mass="21620">MTHFKQQKICLIGSTALFLFLTDSVYSDHLERHSNALITNCNAPVIDYHQTIGLGSGANQGKNIALESHKYSSSHHFSTINYWLAEEIRTLGISKQCADYLVSRSEVSLAEEPHLLAYVTFPFTQDELTQESDWVLNFIAKAVSQNPSSLALQQKHDGMFNHLSVAIVRTRKLEAHFTEHGIDLEKLTSSSGE</sequence>
<accession>A0AAV2VNN4</accession>
<dbReference type="Proteomes" id="UP000018211">
    <property type="component" value="Unassembled WGS sequence"/>
</dbReference>